<dbReference type="EMBL" id="MU032351">
    <property type="protein sequence ID" value="KAF3761399.1"/>
    <property type="molecule type" value="Genomic_DNA"/>
</dbReference>
<feature type="transmembrane region" description="Helical" evidence="6">
    <location>
        <begin position="43"/>
        <end position="67"/>
    </location>
</feature>
<feature type="transmembrane region" description="Helical" evidence="6">
    <location>
        <begin position="155"/>
        <end position="172"/>
    </location>
</feature>
<gene>
    <name evidence="7" type="ORF">M406DRAFT_232882</name>
</gene>
<dbReference type="InterPro" id="IPR008217">
    <property type="entry name" value="Ccc1_fam"/>
</dbReference>
<evidence type="ECO:0000256" key="3">
    <source>
        <dbReference type="ARBA" id="ARBA00022692"/>
    </source>
</evidence>
<dbReference type="GO" id="GO:0030026">
    <property type="term" value="P:intracellular manganese ion homeostasis"/>
    <property type="evidence" value="ECO:0007669"/>
    <property type="project" value="InterPro"/>
</dbReference>
<proteinExistence type="inferred from homology"/>
<accession>A0A9P4XUT5</accession>
<keyword evidence="3 6" id="KW-0812">Transmembrane</keyword>
<keyword evidence="5 6" id="KW-0472">Membrane</keyword>
<dbReference type="GeneID" id="63833048"/>
<dbReference type="Pfam" id="PF01988">
    <property type="entry name" value="VIT1"/>
    <property type="match status" value="1"/>
</dbReference>
<dbReference type="Proteomes" id="UP000803844">
    <property type="component" value="Unassembled WGS sequence"/>
</dbReference>
<evidence type="ECO:0000313" key="8">
    <source>
        <dbReference type="Proteomes" id="UP000803844"/>
    </source>
</evidence>
<dbReference type="GO" id="GO:0005384">
    <property type="term" value="F:manganese ion transmembrane transporter activity"/>
    <property type="evidence" value="ECO:0007669"/>
    <property type="project" value="InterPro"/>
</dbReference>
<comment type="subcellular location">
    <subcellularLocation>
        <location evidence="1">Endomembrane system</location>
        <topology evidence="1">Multi-pass membrane protein</topology>
    </subcellularLocation>
</comment>
<dbReference type="OrthoDB" id="73465at2759"/>
<name>A0A9P4XUT5_CRYP1</name>
<comment type="caution">
    <text evidence="7">The sequence shown here is derived from an EMBL/GenBank/DDBJ whole genome shotgun (WGS) entry which is preliminary data.</text>
</comment>
<dbReference type="PANTHER" id="PTHR31851">
    <property type="entry name" value="FE(2+)/MN(2+) TRANSPORTER PCL1"/>
    <property type="match status" value="1"/>
</dbReference>
<evidence type="ECO:0000256" key="6">
    <source>
        <dbReference type="SAM" id="Phobius"/>
    </source>
</evidence>
<comment type="similarity">
    <text evidence="2">Belongs to the CCC1 family.</text>
</comment>
<feature type="non-terminal residue" evidence="7">
    <location>
        <position position="1"/>
    </location>
</feature>
<organism evidence="7 8">
    <name type="scientific">Cryphonectria parasitica (strain ATCC 38755 / EP155)</name>
    <dbReference type="NCBI Taxonomy" id="660469"/>
    <lineage>
        <taxon>Eukaryota</taxon>
        <taxon>Fungi</taxon>
        <taxon>Dikarya</taxon>
        <taxon>Ascomycota</taxon>
        <taxon>Pezizomycotina</taxon>
        <taxon>Sordariomycetes</taxon>
        <taxon>Sordariomycetidae</taxon>
        <taxon>Diaporthales</taxon>
        <taxon>Cryphonectriaceae</taxon>
        <taxon>Cryphonectria-Endothia species complex</taxon>
        <taxon>Cryphonectria</taxon>
    </lineage>
</organism>
<protein>
    <submittedName>
        <fullName evidence="7">DUF125-domain-containing protein</fullName>
    </submittedName>
</protein>
<evidence type="ECO:0000256" key="2">
    <source>
        <dbReference type="ARBA" id="ARBA00007049"/>
    </source>
</evidence>
<dbReference type="AlphaFoldDB" id="A0A9P4XUT5"/>
<dbReference type="GO" id="GO:0012505">
    <property type="term" value="C:endomembrane system"/>
    <property type="evidence" value="ECO:0007669"/>
    <property type="project" value="UniProtKB-SubCell"/>
</dbReference>
<evidence type="ECO:0000313" key="7">
    <source>
        <dbReference type="EMBL" id="KAF3761399.1"/>
    </source>
</evidence>
<keyword evidence="4 6" id="KW-1133">Transmembrane helix</keyword>
<evidence type="ECO:0000256" key="4">
    <source>
        <dbReference type="ARBA" id="ARBA00022989"/>
    </source>
</evidence>
<reference evidence="7" key="1">
    <citation type="journal article" date="2020" name="Phytopathology">
        <title>Genome sequence of the chestnut blight fungus Cryphonectria parasitica EP155: A fundamental resource for an archetypical invasive plant pathogen.</title>
        <authorList>
            <person name="Crouch J.A."/>
            <person name="Dawe A."/>
            <person name="Aerts A."/>
            <person name="Barry K."/>
            <person name="Churchill A.C.L."/>
            <person name="Grimwood J."/>
            <person name="Hillman B."/>
            <person name="Milgroom M.G."/>
            <person name="Pangilinan J."/>
            <person name="Smith M."/>
            <person name="Salamov A."/>
            <person name="Schmutz J."/>
            <person name="Yadav J."/>
            <person name="Grigoriev I.V."/>
            <person name="Nuss D."/>
        </authorList>
    </citation>
    <scope>NUCLEOTIDE SEQUENCE</scope>
    <source>
        <strain evidence="7">EP155</strain>
    </source>
</reference>
<feature type="transmembrane region" description="Helical" evidence="6">
    <location>
        <begin position="208"/>
        <end position="230"/>
    </location>
</feature>
<evidence type="ECO:0000256" key="5">
    <source>
        <dbReference type="ARBA" id="ARBA00023136"/>
    </source>
</evidence>
<dbReference type="CDD" id="cd02435">
    <property type="entry name" value="CCC1"/>
    <property type="match status" value="1"/>
</dbReference>
<keyword evidence="8" id="KW-1185">Reference proteome</keyword>
<feature type="non-terminal residue" evidence="7">
    <location>
        <position position="235"/>
    </location>
</feature>
<feature type="transmembrane region" description="Helical" evidence="6">
    <location>
        <begin position="178"/>
        <end position="196"/>
    </location>
</feature>
<evidence type="ECO:0000256" key="1">
    <source>
        <dbReference type="ARBA" id="ARBA00004127"/>
    </source>
</evidence>
<sequence length="235" mass="25933">KSHDEKHSNNGDMIRDITIGFADGLTVPFALTAGLSSLGSTKLVVIGGLAELFSGMISMGLGAYLAAATERQHWEAEYQREAWEVDHCFDREREEIFEIFDRYGISREGARGVVNELCVSHPKGKERWVRFMMDFELQLQEPDTSAAWKSAATMGLAYFVGGLVPMIPYFIMARAQEALFVSIAITVVILLLFGYIKSWVTIRTTKAGIWGAVQTLLIGAAAAATSYVIVRLLDS</sequence>
<dbReference type="RefSeq" id="XP_040772378.1">
    <property type="nucleotide sequence ID" value="XM_040915919.1"/>
</dbReference>